<organism evidence="1">
    <name type="scientific">uncultured Caudovirales phage</name>
    <dbReference type="NCBI Taxonomy" id="2100421"/>
    <lineage>
        <taxon>Viruses</taxon>
        <taxon>Duplodnaviria</taxon>
        <taxon>Heunggongvirae</taxon>
        <taxon>Uroviricota</taxon>
        <taxon>Caudoviricetes</taxon>
        <taxon>Peduoviridae</taxon>
        <taxon>Maltschvirus</taxon>
        <taxon>Maltschvirus maltsch</taxon>
    </lineage>
</organism>
<name>A0A6J5N8D1_9CAUD</name>
<protein>
    <submittedName>
        <fullName evidence="1">Uncharacterized protein</fullName>
    </submittedName>
</protein>
<dbReference type="EMBL" id="LR796645">
    <property type="protein sequence ID" value="CAB4155890.1"/>
    <property type="molecule type" value="Genomic_DNA"/>
</dbReference>
<gene>
    <name evidence="1" type="ORF">UFOVP671_31</name>
</gene>
<reference evidence="1" key="1">
    <citation type="submission" date="2020-04" db="EMBL/GenBank/DDBJ databases">
        <authorList>
            <person name="Chiriac C."/>
            <person name="Salcher M."/>
            <person name="Ghai R."/>
            <person name="Kavagutti S V."/>
        </authorList>
    </citation>
    <scope>NUCLEOTIDE SEQUENCE</scope>
</reference>
<evidence type="ECO:0000313" key="1">
    <source>
        <dbReference type="EMBL" id="CAB4155890.1"/>
    </source>
</evidence>
<accession>A0A6J5N8D1</accession>
<proteinExistence type="predicted"/>
<sequence>MFANYLKSLFGADGKIVKKYVNSGDHSKVGSVAMKKSRLFDVISALDYHFFDTGTRYTGSQLASIDAISEVLSELCECNTAHEDGNTELVIEIKILHKGDLDVS</sequence>